<evidence type="ECO:0000259" key="11">
    <source>
        <dbReference type="PROSITE" id="PS51722"/>
    </source>
</evidence>
<organism evidence="12 13">
    <name type="scientific">Candidatus Onthousia faecipullorum</name>
    <dbReference type="NCBI Taxonomy" id="2840887"/>
    <lineage>
        <taxon>Bacteria</taxon>
        <taxon>Bacillati</taxon>
        <taxon>Bacillota</taxon>
        <taxon>Bacilli</taxon>
        <taxon>Candidatus Onthousia</taxon>
    </lineage>
</organism>
<dbReference type="NCBIfam" id="TIGR00487">
    <property type="entry name" value="IF-2"/>
    <property type="match status" value="1"/>
</dbReference>
<evidence type="ECO:0000256" key="3">
    <source>
        <dbReference type="ARBA" id="ARBA00022490"/>
    </source>
</evidence>
<evidence type="ECO:0000256" key="5">
    <source>
        <dbReference type="ARBA" id="ARBA00022741"/>
    </source>
</evidence>
<dbReference type="InterPro" id="IPR005225">
    <property type="entry name" value="Small_GTP-bd"/>
</dbReference>
<dbReference type="Pfam" id="PF22042">
    <property type="entry name" value="EF-G_D2"/>
    <property type="match status" value="1"/>
</dbReference>
<dbReference type="Gene3D" id="2.40.30.10">
    <property type="entry name" value="Translation factors"/>
    <property type="match status" value="2"/>
</dbReference>
<comment type="function">
    <text evidence="8 9 10">One of the essential components for the initiation of protein synthesis. Protects formylmethionyl-tRNA from spontaneous hydrolysis and promotes its binding to the 30S ribosomal subunits. Also involved in the hydrolysis of GTP during the formation of the 70S ribosomal complex.</text>
</comment>
<dbReference type="Pfam" id="PF04760">
    <property type="entry name" value="IF2_N"/>
    <property type="match status" value="1"/>
</dbReference>
<dbReference type="Proteomes" id="UP000886833">
    <property type="component" value="Unassembled WGS sequence"/>
</dbReference>
<evidence type="ECO:0000313" key="13">
    <source>
        <dbReference type="Proteomes" id="UP000886833"/>
    </source>
</evidence>
<comment type="subcellular location">
    <subcellularLocation>
        <location evidence="9">Cytoplasm</location>
    </subcellularLocation>
</comment>
<dbReference type="HAMAP" id="MF_00100_B">
    <property type="entry name" value="IF_2_B"/>
    <property type="match status" value="1"/>
</dbReference>
<reference evidence="12" key="2">
    <citation type="journal article" date="2021" name="PeerJ">
        <title>Extensive microbial diversity within the chicken gut microbiome revealed by metagenomics and culture.</title>
        <authorList>
            <person name="Gilroy R."/>
            <person name="Ravi A."/>
            <person name="Getino M."/>
            <person name="Pursley I."/>
            <person name="Horton D.L."/>
            <person name="Alikhan N.F."/>
            <person name="Baker D."/>
            <person name="Gharbi K."/>
            <person name="Hall N."/>
            <person name="Watson M."/>
            <person name="Adriaenssens E.M."/>
            <person name="Foster-Nyarko E."/>
            <person name="Jarju S."/>
            <person name="Secka A."/>
            <person name="Antonio M."/>
            <person name="Oren A."/>
            <person name="Chaudhuri R.R."/>
            <person name="La Ragione R."/>
            <person name="Hildebrand F."/>
            <person name="Pallen M.J."/>
        </authorList>
    </citation>
    <scope>NUCLEOTIDE SEQUENCE</scope>
    <source>
        <strain evidence="12">CHK195-26880</strain>
    </source>
</reference>
<dbReference type="Pfam" id="PF11987">
    <property type="entry name" value="IF-2"/>
    <property type="match status" value="1"/>
</dbReference>
<dbReference type="AlphaFoldDB" id="A0A9D1KCI9"/>
<dbReference type="FunFam" id="2.40.30.10:FF:000008">
    <property type="entry name" value="Translation initiation factor IF-2"/>
    <property type="match status" value="1"/>
</dbReference>
<dbReference type="InterPro" id="IPR027417">
    <property type="entry name" value="P-loop_NTPase"/>
</dbReference>
<dbReference type="EMBL" id="DVKQ01000034">
    <property type="protein sequence ID" value="HIT37407.1"/>
    <property type="molecule type" value="Genomic_DNA"/>
</dbReference>
<dbReference type="InterPro" id="IPR006847">
    <property type="entry name" value="IF2_N"/>
</dbReference>
<dbReference type="PANTHER" id="PTHR43381">
    <property type="entry name" value="TRANSLATION INITIATION FACTOR IF-2-RELATED"/>
    <property type="match status" value="1"/>
</dbReference>
<evidence type="ECO:0000256" key="9">
    <source>
        <dbReference type="HAMAP-Rule" id="MF_00100"/>
    </source>
</evidence>
<dbReference type="GO" id="GO:0003743">
    <property type="term" value="F:translation initiation factor activity"/>
    <property type="evidence" value="ECO:0007669"/>
    <property type="project" value="UniProtKB-UniRule"/>
</dbReference>
<sequence length="706" mass="78437">MTIKEYAEDINRSVEDIIKHMESLAMDTTDKNRILSDDEIILLDNSFQDEEDYVEETPDEEMIKDFSLDEKAEQIAYESNLTNENEVKVNKVKKPKKQERDNNFKQERKKIYKHKEKLQSNEHDLDDNTILYKEGMTVTELANTLNVAPSEIIKKLMGLGVMASLNNSLNFDTVELLSIDYNKIVKKEETLDISNFENYEIEEKEEDLVSRPPVVTIMGHVDHGKTTLLDYIRKSNVAGGEAGGITQEIGAYQVECNGKKITFIDTPGHAAFTEMRARGASVTDIVIIIVAADDGVMPQTKEAIDHAKAANVPIIVCINKIDKPDANIDRVMTGLVEAGLTPEEWGGDTIVTKISAKTGEGVDELLENILLIAEMSELKANPNRYATGAVLESKMDKHVGALATLLIANGTLRLGDPIVVGTSFGKVRTLKDDLGRNIVEAPPSMPVEITGLSSVPSAGDKFMAFETEKQAKQIASDRALRLKEADTNRTGMSLDDLFSQINEGLKEINIILKADTNGSLEAVKSSLEKIDVEGVRINIIRGAVGGITESDIVLAEASNAIIIGFNVRGNKKTTDNAKEKNIEIRFYDIIYKVVEDMEKAMKGMLEPIYEEKVTGTAEVRQLFKFSKVGMIAGCHVTSGIIKNNDKARLIRDGIVIYNGSIKSLQHEKDQVKEISKDHDCGLTLENFQDYKENDTIEVYELIEIER</sequence>
<keyword evidence="4 9" id="KW-0396">Initiation factor</keyword>
<keyword evidence="6 9" id="KW-0648">Protein biosynthesis</keyword>
<dbReference type="PANTHER" id="PTHR43381:SF5">
    <property type="entry name" value="TR-TYPE G DOMAIN-CONTAINING PROTEIN"/>
    <property type="match status" value="1"/>
</dbReference>
<dbReference type="FunFam" id="3.40.50.300:FF:000019">
    <property type="entry name" value="Translation initiation factor IF-2"/>
    <property type="match status" value="1"/>
</dbReference>
<dbReference type="SUPFAM" id="SSF50447">
    <property type="entry name" value="Translation proteins"/>
    <property type="match status" value="2"/>
</dbReference>
<feature type="domain" description="Tr-type G" evidence="11">
    <location>
        <begin position="210"/>
        <end position="379"/>
    </location>
</feature>
<dbReference type="InterPro" id="IPR015760">
    <property type="entry name" value="TIF_IF2"/>
</dbReference>
<comment type="caution">
    <text evidence="12">The sequence shown here is derived from an EMBL/GenBank/DDBJ whole genome shotgun (WGS) entry which is preliminary data.</text>
</comment>
<evidence type="ECO:0000256" key="8">
    <source>
        <dbReference type="ARBA" id="ARBA00025162"/>
    </source>
</evidence>
<proteinExistence type="inferred from homology"/>
<dbReference type="Gene3D" id="3.40.50.300">
    <property type="entry name" value="P-loop containing nucleotide triphosphate hydrolases"/>
    <property type="match status" value="1"/>
</dbReference>
<evidence type="ECO:0000313" key="12">
    <source>
        <dbReference type="EMBL" id="HIT37407.1"/>
    </source>
</evidence>
<dbReference type="Pfam" id="PF00009">
    <property type="entry name" value="GTP_EFTU"/>
    <property type="match status" value="1"/>
</dbReference>
<comment type="similarity">
    <text evidence="1 9 10">Belongs to the TRAFAC class translation factor GTPase superfamily. Classic translation factor GTPase family. IF-2 subfamily.</text>
</comment>
<dbReference type="InterPro" id="IPR000178">
    <property type="entry name" value="TF_IF2_bacterial-like"/>
</dbReference>
<feature type="region of interest" description="G-domain" evidence="9">
    <location>
        <begin position="213"/>
        <end position="361"/>
    </location>
</feature>
<keyword evidence="7 9" id="KW-0342">GTP-binding</keyword>
<protein>
    <recommendedName>
        <fullName evidence="2 9">Translation initiation factor IF-2</fullName>
    </recommendedName>
</protein>
<evidence type="ECO:0000256" key="7">
    <source>
        <dbReference type="ARBA" id="ARBA00023134"/>
    </source>
</evidence>
<feature type="binding site" evidence="9">
    <location>
        <begin position="219"/>
        <end position="226"/>
    </location>
    <ligand>
        <name>GTP</name>
        <dbReference type="ChEBI" id="CHEBI:37565"/>
    </ligand>
</feature>
<evidence type="ECO:0000256" key="6">
    <source>
        <dbReference type="ARBA" id="ARBA00022917"/>
    </source>
</evidence>
<dbReference type="InterPro" id="IPR053905">
    <property type="entry name" value="EF-G-like_DII"/>
</dbReference>
<evidence type="ECO:0000256" key="4">
    <source>
        <dbReference type="ARBA" id="ARBA00022540"/>
    </source>
</evidence>
<keyword evidence="5 9" id="KW-0547">Nucleotide-binding</keyword>
<dbReference type="CDD" id="cd03692">
    <property type="entry name" value="mtIF2_IVc"/>
    <property type="match status" value="1"/>
</dbReference>
<reference evidence="12" key="1">
    <citation type="submission" date="2020-10" db="EMBL/GenBank/DDBJ databases">
        <authorList>
            <person name="Gilroy R."/>
        </authorList>
    </citation>
    <scope>NUCLEOTIDE SEQUENCE</scope>
    <source>
        <strain evidence="12">CHK195-26880</strain>
    </source>
</reference>
<dbReference type="GO" id="GO:0005829">
    <property type="term" value="C:cytosol"/>
    <property type="evidence" value="ECO:0007669"/>
    <property type="project" value="TreeGrafter"/>
</dbReference>
<dbReference type="InterPro" id="IPR044145">
    <property type="entry name" value="IF2_II"/>
</dbReference>
<gene>
    <name evidence="9 12" type="primary">infB</name>
    <name evidence="12" type="ORF">IAB59_02865</name>
</gene>
<dbReference type="GO" id="GO:0005525">
    <property type="term" value="F:GTP binding"/>
    <property type="evidence" value="ECO:0007669"/>
    <property type="project" value="UniProtKB-KW"/>
</dbReference>
<dbReference type="InterPro" id="IPR000795">
    <property type="entry name" value="T_Tr_GTP-bd_dom"/>
</dbReference>
<evidence type="ECO:0000256" key="10">
    <source>
        <dbReference type="RuleBase" id="RU000644"/>
    </source>
</evidence>
<dbReference type="CDD" id="cd01887">
    <property type="entry name" value="IF2_eIF5B"/>
    <property type="match status" value="1"/>
</dbReference>
<evidence type="ECO:0000256" key="2">
    <source>
        <dbReference type="ARBA" id="ARBA00020675"/>
    </source>
</evidence>
<dbReference type="SUPFAM" id="SSF52540">
    <property type="entry name" value="P-loop containing nucleoside triphosphate hydrolases"/>
    <property type="match status" value="1"/>
</dbReference>
<evidence type="ECO:0000256" key="1">
    <source>
        <dbReference type="ARBA" id="ARBA00007733"/>
    </source>
</evidence>
<keyword evidence="3 9" id="KW-0963">Cytoplasm</keyword>
<dbReference type="SUPFAM" id="SSF52156">
    <property type="entry name" value="Initiation factor IF2/eIF5b, domain 3"/>
    <property type="match status" value="1"/>
</dbReference>
<dbReference type="InterPro" id="IPR036925">
    <property type="entry name" value="TIF_IF2_dom3_sf"/>
</dbReference>
<dbReference type="InterPro" id="IPR009000">
    <property type="entry name" value="Transl_B-barrel_sf"/>
</dbReference>
<dbReference type="CDD" id="cd03702">
    <property type="entry name" value="IF2_mtIF2_II"/>
    <property type="match status" value="1"/>
</dbReference>
<accession>A0A9D1KCI9</accession>
<dbReference type="NCBIfam" id="TIGR00231">
    <property type="entry name" value="small_GTP"/>
    <property type="match status" value="1"/>
</dbReference>
<dbReference type="FunFam" id="3.40.50.10050:FF:000001">
    <property type="entry name" value="Translation initiation factor IF-2"/>
    <property type="match status" value="1"/>
</dbReference>
<dbReference type="GO" id="GO:0003924">
    <property type="term" value="F:GTPase activity"/>
    <property type="evidence" value="ECO:0007669"/>
    <property type="project" value="UniProtKB-UniRule"/>
</dbReference>
<dbReference type="InterPro" id="IPR023115">
    <property type="entry name" value="TIF_IF2_dom3"/>
</dbReference>
<dbReference type="FunFam" id="2.40.30.10:FF:000007">
    <property type="entry name" value="Translation initiation factor IF-2"/>
    <property type="match status" value="1"/>
</dbReference>
<dbReference type="Gene3D" id="3.40.50.10050">
    <property type="entry name" value="Translation initiation factor IF- 2, domain 3"/>
    <property type="match status" value="1"/>
</dbReference>
<name>A0A9D1KCI9_9FIRM</name>
<feature type="binding site" evidence="9">
    <location>
        <begin position="319"/>
        <end position="322"/>
    </location>
    <ligand>
        <name>GTP</name>
        <dbReference type="ChEBI" id="CHEBI:37565"/>
    </ligand>
</feature>
<feature type="binding site" evidence="9">
    <location>
        <begin position="265"/>
        <end position="269"/>
    </location>
    <ligand>
        <name>GTP</name>
        <dbReference type="ChEBI" id="CHEBI:37565"/>
    </ligand>
</feature>
<dbReference type="PROSITE" id="PS51722">
    <property type="entry name" value="G_TR_2"/>
    <property type="match status" value="1"/>
</dbReference>